<evidence type="ECO:0000256" key="1">
    <source>
        <dbReference type="ARBA" id="ARBA00006484"/>
    </source>
</evidence>
<dbReference type="EMBL" id="CCMZ01000056">
    <property type="protein sequence ID" value="CDX27040.1"/>
    <property type="molecule type" value="Genomic_DNA"/>
</dbReference>
<dbReference type="STRING" id="69974.MPLDJ20_280003"/>
<dbReference type="GeneID" id="31891889"/>
<organism evidence="3 5">
    <name type="scientific">Mesorhizobium plurifarium</name>
    <dbReference type="NCBI Taxonomy" id="69974"/>
    <lineage>
        <taxon>Bacteria</taxon>
        <taxon>Pseudomonadati</taxon>
        <taxon>Pseudomonadota</taxon>
        <taxon>Alphaproteobacteria</taxon>
        <taxon>Hyphomicrobiales</taxon>
        <taxon>Phyllobacteriaceae</taxon>
        <taxon>Mesorhizobium</taxon>
    </lineage>
</organism>
<dbReference type="InterPro" id="IPR002347">
    <property type="entry name" value="SDR_fam"/>
</dbReference>
<sequence length="240" mass="24900">MNETIEHCVIIGGSSGIGLATAKRLVSPTMKVTITGRNEEKLKGAWKSLGGTAGKAAFDASKPDQVRNFFERLGPFDHLVLAASGGKGLGPFATLDLADIGSGVDEKIRPQLSCLQAALPTLNKAGSVTFISAVSAQIAAPGVAGIGAINGMLLTVAPILAVELKPLRVNVVAPGVIDTPWWDFLPDDQRQAVFAEYAGKTPVGRIGRAEDVAEAIAFLVSNSFMTGQVLTCDGGLRFAA</sequence>
<evidence type="ECO:0000313" key="5">
    <source>
        <dbReference type="Proteomes" id="UP000045285"/>
    </source>
</evidence>
<dbReference type="EMBL" id="CCNB01000021">
    <property type="protein sequence ID" value="CDX40538.1"/>
    <property type="molecule type" value="Genomic_DNA"/>
</dbReference>
<evidence type="ECO:0000313" key="3">
    <source>
        <dbReference type="EMBL" id="CDX27040.1"/>
    </source>
</evidence>
<dbReference type="Proteomes" id="UP000045285">
    <property type="component" value="Unassembled WGS sequence"/>
</dbReference>
<comment type="similarity">
    <text evidence="1">Belongs to the short-chain dehydrogenases/reductases (SDR) family.</text>
</comment>
<proteinExistence type="inferred from homology"/>
<keyword evidence="2" id="KW-0560">Oxidoreductase</keyword>
<evidence type="ECO:0000313" key="6">
    <source>
        <dbReference type="Proteomes" id="UP000046373"/>
    </source>
</evidence>
<name>A0A090EAQ2_MESPL</name>
<dbReference type="PANTHER" id="PTHR43477">
    <property type="entry name" value="DIHYDROANTICAPSIN 7-DEHYDROGENASE"/>
    <property type="match status" value="1"/>
</dbReference>
<protein>
    <submittedName>
        <fullName evidence="3">Short-chain dehydrogenase/reductase SDR</fullName>
    </submittedName>
</protein>
<dbReference type="InterPro" id="IPR036291">
    <property type="entry name" value="NAD(P)-bd_dom_sf"/>
</dbReference>
<keyword evidence="5" id="KW-1185">Reference proteome</keyword>
<evidence type="ECO:0000256" key="2">
    <source>
        <dbReference type="ARBA" id="ARBA00023002"/>
    </source>
</evidence>
<reference evidence="5" key="2">
    <citation type="submission" date="2014-08" db="EMBL/GenBank/DDBJ databases">
        <authorList>
            <person name="Moulin L."/>
        </authorList>
    </citation>
    <scope>NUCLEOTIDE SEQUENCE [LARGE SCALE GENOMIC DNA]</scope>
</reference>
<dbReference type="Proteomes" id="UP000046373">
    <property type="component" value="Unassembled WGS sequence"/>
</dbReference>
<dbReference type="GO" id="GO:0016491">
    <property type="term" value="F:oxidoreductase activity"/>
    <property type="evidence" value="ECO:0007669"/>
    <property type="project" value="UniProtKB-KW"/>
</dbReference>
<reference evidence="3 6" key="1">
    <citation type="submission" date="2014-08" db="EMBL/GenBank/DDBJ databases">
        <authorList>
            <person name="Moulin Lionel"/>
        </authorList>
    </citation>
    <scope>NUCLEOTIDE SEQUENCE [LARGE SCALE GENOMIC DNA]</scope>
</reference>
<gene>
    <name evidence="3" type="ORF">MPL3356_60685</name>
    <name evidence="4" type="ORF">MPLDJ20_280003</name>
</gene>
<evidence type="ECO:0000313" key="4">
    <source>
        <dbReference type="EMBL" id="CDX40538.1"/>
    </source>
</evidence>
<dbReference type="SUPFAM" id="SSF51735">
    <property type="entry name" value="NAD(P)-binding Rossmann-fold domains"/>
    <property type="match status" value="1"/>
</dbReference>
<dbReference type="InterPro" id="IPR051122">
    <property type="entry name" value="SDR_DHRS6-like"/>
</dbReference>
<dbReference type="Gene3D" id="3.40.50.720">
    <property type="entry name" value="NAD(P)-binding Rossmann-like Domain"/>
    <property type="match status" value="1"/>
</dbReference>
<accession>A0A090EAQ2</accession>
<dbReference type="AlphaFoldDB" id="A0A090EAQ2"/>
<dbReference type="Pfam" id="PF13561">
    <property type="entry name" value="adh_short_C2"/>
    <property type="match status" value="1"/>
</dbReference>
<dbReference type="PANTHER" id="PTHR43477:SF1">
    <property type="entry name" value="DIHYDROANTICAPSIN 7-DEHYDROGENASE"/>
    <property type="match status" value="1"/>
</dbReference>
<dbReference type="PRINTS" id="PR00081">
    <property type="entry name" value="GDHRDH"/>
</dbReference>